<dbReference type="Pfam" id="PF16875">
    <property type="entry name" value="Glyco_hydro_36N"/>
    <property type="match status" value="1"/>
</dbReference>
<dbReference type="Gene3D" id="2.70.98.60">
    <property type="entry name" value="alpha-galactosidase from lactobacil brevis"/>
    <property type="match status" value="1"/>
</dbReference>
<dbReference type="EC" id="3.2.1.22" evidence="2"/>
<organism evidence="7 8">
    <name type="scientific">Kocuria soli</name>
    <dbReference type="NCBI Taxonomy" id="2485125"/>
    <lineage>
        <taxon>Bacteria</taxon>
        <taxon>Bacillati</taxon>
        <taxon>Actinomycetota</taxon>
        <taxon>Actinomycetes</taxon>
        <taxon>Micrococcales</taxon>
        <taxon>Micrococcaceae</taxon>
        <taxon>Kocuria</taxon>
    </lineage>
</organism>
<comment type="caution">
    <text evidence="7">The sequence shown here is derived from an EMBL/GenBank/DDBJ whole genome shotgun (WGS) entry which is preliminary data.</text>
</comment>
<dbReference type="SUPFAM" id="SSF51445">
    <property type="entry name" value="(Trans)glycosidases"/>
    <property type="match status" value="1"/>
</dbReference>
<sequence length="718" mass="79243">MHLRAGGVSVLLSRPDGRIPAIAHWGADLGELTSHDARMVALSTESAQVANCPDAPMHVGVIPEPRWGWAGRPGLVGHRDGQAWAPDFSVQTTQFLPHAASDTAAQEVGDGFSEFGPGRLIVDVGSPDGIDLTITLELTPEGVVRAQSTVTNRIDGHYRLDDLSMTLPVPARATELQDFAGHWGQERRAQRAPFTVGLHLREGRKGRTGADAAHLMIAGESGFGFRQGEVWGLHTGFSGNHRTWAEREYSGQRTLGGGELLLPGEIVLGKDESYTTPWLYGAYGVGLDAQANRLHDWIRSRPQHPRRERPATLNVWEAVYFDHRLEKLQQLADLAARIGIERFVLDDGWFGSRRDDTSGLGDWTVSPEVWPNGLAPLVQHVTSLGMEFGLWFEPEMINVDSDLARAHPDWILSPEGRPPVSSRFQQVLDIGNPQAYEHVRNQMVRVLTDNDIAYIKWDHNRDLLEAGSSVDGAPGVHRQTLAAYRLMAELKERFPRLEIESCASGGGRVDLGVLEHTDRFWTSDCIDPAERQEMHRWTQQLVPPELMGSHVAAGHSHETGRLHTVNFRAGTALWGHFGVEWDLTQASEAELDELSEWVSLYKQHRGLLHHGRLVRLDQADPEWDVHGVVSADGHEAMFAVVCSGVSLTDPVGRLTLAGLDPNTLYTITDVTPAAEDAGFTAPSWWPNGTTARGSVLQHAGFHTPNLRPDRIRLLHLSA</sequence>
<dbReference type="Pfam" id="PF16874">
    <property type="entry name" value="Glyco_hydro_36C"/>
    <property type="match status" value="1"/>
</dbReference>
<dbReference type="InterPro" id="IPR038417">
    <property type="entry name" value="Alpga-gal_N_sf"/>
</dbReference>
<evidence type="ECO:0000313" key="7">
    <source>
        <dbReference type="EMBL" id="ROZ61784.1"/>
    </source>
</evidence>
<keyword evidence="3" id="KW-0378">Hydrolase</keyword>
<dbReference type="GO" id="GO:0016052">
    <property type="term" value="P:carbohydrate catabolic process"/>
    <property type="evidence" value="ECO:0007669"/>
    <property type="project" value="InterPro"/>
</dbReference>
<dbReference type="Pfam" id="PF02065">
    <property type="entry name" value="Melibiase"/>
    <property type="match status" value="1"/>
</dbReference>
<dbReference type="Gene3D" id="3.20.20.70">
    <property type="entry name" value="Aldolase class I"/>
    <property type="match status" value="1"/>
</dbReference>
<proteinExistence type="predicted"/>
<dbReference type="InterPro" id="IPR002252">
    <property type="entry name" value="Glyco_hydro_36"/>
</dbReference>
<dbReference type="EMBL" id="RKMF01000018">
    <property type="protein sequence ID" value="ROZ61784.1"/>
    <property type="molecule type" value="Genomic_DNA"/>
</dbReference>
<dbReference type="FunFam" id="3.20.20.70:FF:000118">
    <property type="entry name" value="Alpha-galactosidase"/>
    <property type="match status" value="1"/>
</dbReference>
<dbReference type="InterPro" id="IPR000111">
    <property type="entry name" value="Glyco_hydro_27/36_CS"/>
</dbReference>
<dbReference type="InterPro" id="IPR050985">
    <property type="entry name" value="Alpha-glycosidase_related"/>
</dbReference>
<accession>A0A3N3ZUC7</accession>
<dbReference type="InterPro" id="IPR031705">
    <property type="entry name" value="Glyco_hydro_36_C"/>
</dbReference>
<dbReference type="PANTHER" id="PTHR43053">
    <property type="entry name" value="GLYCOSIDASE FAMILY 31"/>
    <property type="match status" value="1"/>
</dbReference>
<evidence type="ECO:0000256" key="3">
    <source>
        <dbReference type="ARBA" id="ARBA00022801"/>
    </source>
</evidence>
<dbReference type="AlphaFoldDB" id="A0A3N3ZUC7"/>
<dbReference type="Proteomes" id="UP000270616">
    <property type="component" value="Unassembled WGS sequence"/>
</dbReference>
<dbReference type="PROSITE" id="PS00512">
    <property type="entry name" value="ALPHA_GALACTOSIDASE"/>
    <property type="match status" value="1"/>
</dbReference>
<dbReference type="InterPro" id="IPR031704">
    <property type="entry name" value="Glyco_hydro_36_N"/>
</dbReference>
<dbReference type="PANTHER" id="PTHR43053:SF3">
    <property type="entry name" value="ALPHA-GALACTOSIDASE C-RELATED"/>
    <property type="match status" value="1"/>
</dbReference>
<keyword evidence="4" id="KW-0326">Glycosidase</keyword>
<feature type="domain" description="Glycosyl hydrolase family 36 C-terminal" evidence="5">
    <location>
        <begin position="623"/>
        <end position="705"/>
    </location>
</feature>
<gene>
    <name evidence="7" type="ORF">EDL96_12395</name>
</gene>
<feature type="domain" description="Glycosyl hydrolase family 36 N-terminal" evidence="6">
    <location>
        <begin position="20"/>
        <end position="268"/>
    </location>
</feature>
<dbReference type="GO" id="GO:0004557">
    <property type="term" value="F:alpha-galactosidase activity"/>
    <property type="evidence" value="ECO:0007669"/>
    <property type="project" value="UniProtKB-EC"/>
</dbReference>
<evidence type="ECO:0000256" key="4">
    <source>
        <dbReference type="ARBA" id="ARBA00023295"/>
    </source>
</evidence>
<dbReference type="CDD" id="cd14791">
    <property type="entry name" value="GH36"/>
    <property type="match status" value="1"/>
</dbReference>
<dbReference type="InterPro" id="IPR017853">
    <property type="entry name" value="GH"/>
</dbReference>
<comment type="catalytic activity">
    <reaction evidence="1">
        <text>Hydrolysis of terminal, non-reducing alpha-D-galactose residues in alpha-D-galactosides, including galactose oligosaccharides, galactomannans and galactolipids.</text>
        <dbReference type="EC" id="3.2.1.22"/>
    </reaction>
</comment>
<dbReference type="Gene3D" id="2.60.40.1180">
    <property type="entry name" value="Golgi alpha-mannosidase II"/>
    <property type="match status" value="1"/>
</dbReference>
<evidence type="ECO:0000313" key="8">
    <source>
        <dbReference type="Proteomes" id="UP000270616"/>
    </source>
</evidence>
<evidence type="ECO:0000259" key="5">
    <source>
        <dbReference type="Pfam" id="PF16874"/>
    </source>
</evidence>
<name>A0A3N3ZUC7_9MICC</name>
<reference evidence="7 8" key="1">
    <citation type="submission" date="2018-10" db="EMBL/GenBank/DDBJ databases">
        <title>Kocuria sp. M5W7-7, whole genome shotgun sequence.</title>
        <authorList>
            <person name="Tuo L."/>
        </authorList>
    </citation>
    <scope>NUCLEOTIDE SEQUENCE [LARGE SCALE GENOMIC DNA]</scope>
    <source>
        <strain evidence="7 8">M5W7-7</strain>
    </source>
</reference>
<keyword evidence="8" id="KW-1185">Reference proteome</keyword>
<dbReference type="InterPro" id="IPR013785">
    <property type="entry name" value="Aldolase_TIM"/>
</dbReference>
<dbReference type="InterPro" id="IPR013780">
    <property type="entry name" value="Glyco_hydro_b"/>
</dbReference>
<dbReference type="PRINTS" id="PR00743">
    <property type="entry name" value="GLHYDRLASE36"/>
</dbReference>
<dbReference type="OrthoDB" id="9758822at2"/>
<evidence type="ECO:0000256" key="1">
    <source>
        <dbReference type="ARBA" id="ARBA00001255"/>
    </source>
</evidence>
<evidence type="ECO:0000256" key="2">
    <source>
        <dbReference type="ARBA" id="ARBA00012755"/>
    </source>
</evidence>
<evidence type="ECO:0000259" key="6">
    <source>
        <dbReference type="Pfam" id="PF16875"/>
    </source>
</evidence>
<protein>
    <recommendedName>
        <fullName evidence="2">alpha-galactosidase</fullName>
        <ecNumber evidence="2">3.2.1.22</ecNumber>
    </recommendedName>
</protein>